<evidence type="ECO:0000259" key="8">
    <source>
        <dbReference type="PROSITE" id="PS50850"/>
    </source>
</evidence>
<keyword evidence="5 7" id="KW-1133">Transmembrane helix</keyword>
<evidence type="ECO:0000256" key="5">
    <source>
        <dbReference type="ARBA" id="ARBA00022989"/>
    </source>
</evidence>
<feature type="domain" description="Major facilitator superfamily (MFS) profile" evidence="8">
    <location>
        <begin position="11"/>
        <end position="388"/>
    </location>
</feature>
<dbReference type="PROSITE" id="PS50850">
    <property type="entry name" value="MFS"/>
    <property type="match status" value="1"/>
</dbReference>
<dbReference type="Gene3D" id="1.20.1250.20">
    <property type="entry name" value="MFS general substrate transporter like domains"/>
    <property type="match status" value="2"/>
</dbReference>
<feature type="transmembrane region" description="Helical" evidence="7">
    <location>
        <begin position="277"/>
        <end position="294"/>
    </location>
</feature>
<feature type="transmembrane region" description="Helical" evidence="7">
    <location>
        <begin position="80"/>
        <end position="97"/>
    </location>
</feature>
<protein>
    <submittedName>
        <fullName evidence="9">MFS transporter</fullName>
    </submittedName>
</protein>
<dbReference type="InterPro" id="IPR020846">
    <property type="entry name" value="MFS_dom"/>
</dbReference>
<feature type="transmembrane region" description="Helical" evidence="7">
    <location>
        <begin position="300"/>
        <end position="322"/>
    </location>
</feature>
<feature type="transmembrane region" description="Helical" evidence="7">
    <location>
        <begin position="334"/>
        <end position="356"/>
    </location>
</feature>
<dbReference type="GO" id="GO:0005886">
    <property type="term" value="C:plasma membrane"/>
    <property type="evidence" value="ECO:0007669"/>
    <property type="project" value="UniProtKB-SubCell"/>
</dbReference>
<evidence type="ECO:0000313" key="10">
    <source>
        <dbReference type="Proteomes" id="UP000614490"/>
    </source>
</evidence>
<feature type="transmembrane region" description="Helical" evidence="7">
    <location>
        <begin position="51"/>
        <end position="73"/>
    </location>
</feature>
<feature type="transmembrane region" description="Helical" evidence="7">
    <location>
        <begin position="103"/>
        <end position="120"/>
    </location>
</feature>
<dbReference type="PANTHER" id="PTHR43124:SF3">
    <property type="entry name" value="CHLORAMPHENICOL EFFLUX PUMP RV0191"/>
    <property type="match status" value="1"/>
</dbReference>
<accession>A0A931MUH4</accession>
<feature type="transmembrane region" description="Helical" evidence="7">
    <location>
        <begin position="247"/>
        <end position="265"/>
    </location>
</feature>
<feature type="transmembrane region" description="Helical" evidence="7">
    <location>
        <begin position="362"/>
        <end position="379"/>
    </location>
</feature>
<sequence length="393" mass="43074">MWRIKQFKNEIPMISLVGLLALSLVFGWVRYGYGLLLPNFEKEFNLSASTLGIISSLSFFSFFIGALLVTIFISKLGPKWFILAGILSGSIGLMVSALAQSGFMFAVGCFISGFSPGLCWSSFSDSVRQNIKESLQKRSLAIISTGSSLGLVGIAAIYLLIDGDGWRYLWGIGGVIGLFIFLWASRTIPPGTLRDSPQYNKSQERSSVINHQSIPLYMASFVFGITEATYWTFSADFVQQTFSINEANAILFLITGIGGLGGLLAGDFINLIGFKKSFIITVVFYALSMLMLFFSQSWLIICLSGFLFGLTFMLYAAFLPIWSAEVFPSAPAKGFSISIMVLNVGTIAGPALFGGILAVMEYKWIFLFMGLIACVKVLWTPRRRQELSAGTTN</sequence>
<keyword evidence="2" id="KW-0813">Transport</keyword>
<evidence type="ECO:0000313" key="9">
    <source>
        <dbReference type="EMBL" id="MBH0229737.1"/>
    </source>
</evidence>
<comment type="caution">
    <text evidence="9">The sequence shown here is derived from an EMBL/GenBank/DDBJ whole genome shotgun (WGS) entry which is preliminary data.</text>
</comment>
<evidence type="ECO:0000256" key="6">
    <source>
        <dbReference type="ARBA" id="ARBA00023136"/>
    </source>
</evidence>
<dbReference type="InterPro" id="IPR050189">
    <property type="entry name" value="MFS_Efflux_Transporters"/>
</dbReference>
<dbReference type="InterPro" id="IPR010645">
    <property type="entry name" value="MFS_4"/>
</dbReference>
<keyword evidence="3" id="KW-1003">Cell membrane</keyword>
<dbReference type="InterPro" id="IPR036259">
    <property type="entry name" value="MFS_trans_sf"/>
</dbReference>
<organism evidence="9 10">
    <name type="scientific">Halobacillus yeomjeoni</name>
    <dbReference type="NCBI Taxonomy" id="311194"/>
    <lineage>
        <taxon>Bacteria</taxon>
        <taxon>Bacillati</taxon>
        <taxon>Bacillota</taxon>
        <taxon>Bacilli</taxon>
        <taxon>Bacillales</taxon>
        <taxon>Bacillaceae</taxon>
        <taxon>Halobacillus</taxon>
    </lineage>
</organism>
<feature type="transmembrane region" description="Helical" evidence="7">
    <location>
        <begin position="12"/>
        <end position="31"/>
    </location>
</feature>
<keyword evidence="6 7" id="KW-0472">Membrane</keyword>
<dbReference type="Proteomes" id="UP000614490">
    <property type="component" value="Unassembled WGS sequence"/>
</dbReference>
<evidence type="ECO:0000256" key="1">
    <source>
        <dbReference type="ARBA" id="ARBA00004651"/>
    </source>
</evidence>
<dbReference type="RefSeq" id="WP_197316330.1">
    <property type="nucleotide sequence ID" value="NZ_JADZSC010000001.1"/>
</dbReference>
<reference evidence="9 10" key="1">
    <citation type="journal article" date="2005" name="Int. J. Syst. Evol. Microbiol.">
        <title>Halobacillus yeomjeoni sp. nov., isolated from a marine solar saltern in Korea.</title>
        <authorList>
            <person name="Yoon J.H."/>
            <person name="Kang S.J."/>
            <person name="Lee C.H."/>
            <person name="Oh H.W."/>
            <person name="Oh T.K."/>
        </authorList>
    </citation>
    <scope>NUCLEOTIDE SEQUENCE [LARGE SCALE GENOMIC DNA]</scope>
    <source>
        <strain evidence="9 10">KCTC 3957</strain>
    </source>
</reference>
<feature type="transmembrane region" description="Helical" evidence="7">
    <location>
        <begin position="167"/>
        <end position="184"/>
    </location>
</feature>
<evidence type="ECO:0000256" key="4">
    <source>
        <dbReference type="ARBA" id="ARBA00022692"/>
    </source>
</evidence>
<dbReference type="GO" id="GO:0022857">
    <property type="term" value="F:transmembrane transporter activity"/>
    <property type="evidence" value="ECO:0007669"/>
    <property type="project" value="InterPro"/>
</dbReference>
<dbReference type="PANTHER" id="PTHR43124">
    <property type="entry name" value="PURINE EFFLUX PUMP PBUE"/>
    <property type="match status" value="1"/>
</dbReference>
<proteinExistence type="predicted"/>
<gene>
    <name evidence="9" type="ORF">H0267_05855</name>
</gene>
<name>A0A931MUH4_9BACI</name>
<dbReference type="EMBL" id="JADZSC010000001">
    <property type="protein sequence ID" value="MBH0229737.1"/>
    <property type="molecule type" value="Genomic_DNA"/>
</dbReference>
<evidence type="ECO:0000256" key="3">
    <source>
        <dbReference type="ARBA" id="ARBA00022475"/>
    </source>
</evidence>
<dbReference type="AlphaFoldDB" id="A0A931MUH4"/>
<evidence type="ECO:0000256" key="2">
    <source>
        <dbReference type="ARBA" id="ARBA00022448"/>
    </source>
</evidence>
<comment type="subcellular location">
    <subcellularLocation>
        <location evidence="1">Cell membrane</location>
        <topology evidence="1">Multi-pass membrane protein</topology>
    </subcellularLocation>
</comment>
<keyword evidence="10" id="KW-1185">Reference proteome</keyword>
<keyword evidence="4 7" id="KW-0812">Transmembrane</keyword>
<feature type="transmembrane region" description="Helical" evidence="7">
    <location>
        <begin position="214"/>
        <end position="235"/>
    </location>
</feature>
<dbReference type="SUPFAM" id="SSF103473">
    <property type="entry name" value="MFS general substrate transporter"/>
    <property type="match status" value="1"/>
</dbReference>
<dbReference type="Pfam" id="PF06779">
    <property type="entry name" value="MFS_4"/>
    <property type="match status" value="1"/>
</dbReference>
<feature type="transmembrane region" description="Helical" evidence="7">
    <location>
        <begin position="140"/>
        <end position="161"/>
    </location>
</feature>
<evidence type="ECO:0000256" key="7">
    <source>
        <dbReference type="SAM" id="Phobius"/>
    </source>
</evidence>